<accession>A0A0V0Y7W4</accession>
<organism evidence="2 3">
    <name type="scientific">Trichinella pseudospiralis</name>
    <name type="common">Parasitic roundworm</name>
    <dbReference type="NCBI Taxonomy" id="6337"/>
    <lineage>
        <taxon>Eukaryota</taxon>
        <taxon>Metazoa</taxon>
        <taxon>Ecdysozoa</taxon>
        <taxon>Nematoda</taxon>
        <taxon>Enoplea</taxon>
        <taxon>Dorylaimia</taxon>
        <taxon>Trichinellida</taxon>
        <taxon>Trichinellidae</taxon>
        <taxon>Trichinella</taxon>
    </lineage>
</organism>
<dbReference type="AlphaFoldDB" id="A0A0V0Y7W4"/>
<dbReference type="EMBL" id="JYDU01000042">
    <property type="protein sequence ID" value="KRX96542.1"/>
    <property type="molecule type" value="Genomic_DNA"/>
</dbReference>
<proteinExistence type="predicted"/>
<name>A0A0V0Y7W4_TRIPS</name>
<dbReference type="Proteomes" id="UP000054815">
    <property type="component" value="Unassembled WGS sequence"/>
</dbReference>
<reference evidence="2 3" key="1">
    <citation type="submission" date="2015-01" db="EMBL/GenBank/DDBJ databases">
        <title>Evolution of Trichinella species and genotypes.</title>
        <authorList>
            <person name="Korhonen P.K."/>
            <person name="Edoardo P."/>
            <person name="Giuseppe L.R."/>
            <person name="Gasser R.B."/>
        </authorList>
    </citation>
    <scope>NUCLEOTIDE SEQUENCE [LARGE SCALE GENOMIC DNA]</scope>
    <source>
        <strain evidence="2">ISS141</strain>
    </source>
</reference>
<sequence length="166" mass="17544">MGSGLTTLVTKESSSSCGSRRRDLRGNVRPALAIDLHACCRLCCLQLIHCIIQCNNTKLHKQHQEQAAKVELGACLVPLATGAAHFVAVDGQFQFSAAHLMHCMQLSQPANTSGYLDNCGAFSKFKADAPKQSTKSPPTPAPLPQPLPPQAAAAAAAAAAALCWRR</sequence>
<feature type="compositionally biased region" description="Polar residues" evidence="1">
    <location>
        <begin position="1"/>
        <end position="18"/>
    </location>
</feature>
<feature type="region of interest" description="Disordered" evidence="1">
    <location>
        <begin position="1"/>
        <end position="22"/>
    </location>
</feature>
<evidence type="ECO:0000256" key="1">
    <source>
        <dbReference type="SAM" id="MobiDB-lite"/>
    </source>
</evidence>
<comment type="caution">
    <text evidence="2">The sequence shown here is derived from an EMBL/GenBank/DDBJ whole genome shotgun (WGS) entry which is preliminary data.</text>
</comment>
<evidence type="ECO:0000313" key="3">
    <source>
        <dbReference type="Proteomes" id="UP000054815"/>
    </source>
</evidence>
<evidence type="ECO:0000313" key="2">
    <source>
        <dbReference type="EMBL" id="KRX96542.1"/>
    </source>
</evidence>
<feature type="compositionally biased region" description="Pro residues" evidence="1">
    <location>
        <begin position="137"/>
        <end position="149"/>
    </location>
</feature>
<gene>
    <name evidence="2" type="ORF">T4E_2796</name>
</gene>
<protein>
    <submittedName>
        <fullName evidence="2">Uncharacterized protein</fullName>
    </submittedName>
</protein>
<feature type="region of interest" description="Disordered" evidence="1">
    <location>
        <begin position="128"/>
        <end position="150"/>
    </location>
</feature>